<evidence type="ECO:0000313" key="5">
    <source>
        <dbReference type="Proteomes" id="UP000799750"/>
    </source>
</evidence>
<dbReference type="PANTHER" id="PTHR35391">
    <property type="entry name" value="C2H2-TYPE DOMAIN-CONTAINING PROTEIN-RELATED"/>
    <property type="match status" value="1"/>
</dbReference>
<feature type="region of interest" description="Disordered" evidence="2">
    <location>
        <begin position="381"/>
        <end position="407"/>
    </location>
</feature>
<feature type="compositionally biased region" description="Polar residues" evidence="2">
    <location>
        <begin position="285"/>
        <end position="299"/>
    </location>
</feature>
<feature type="region of interest" description="Disordered" evidence="2">
    <location>
        <begin position="445"/>
        <end position="477"/>
    </location>
</feature>
<feature type="compositionally biased region" description="Polar residues" evidence="2">
    <location>
        <begin position="349"/>
        <end position="365"/>
    </location>
</feature>
<organism evidence="4 5">
    <name type="scientific">Lophium mytilinum</name>
    <dbReference type="NCBI Taxonomy" id="390894"/>
    <lineage>
        <taxon>Eukaryota</taxon>
        <taxon>Fungi</taxon>
        <taxon>Dikarya</taxon>
        <taxon>Ascomycota</taxon>
        <taxon>Pezizomycotina</taxon>
        <taxon>Dothideomycetes</taxon>
        <taxon>Pleosporomycetidae</taxon>
        <taxon>Mytilinidiales</taxon>
        <taxon>Mytilinidiaceae</taxon>
        <taxon>Lophium</taxon>
    </lineage>
</organism>
<dbReference type="Proteomes" id="UP000799750">
    <property type="component" value="Unassembled WGS sequence"/>
</dbReference>
<dbReference type="PROSITE" id="PS00028">
    <property type="entry name" value="ZINC_FINGER_C2H2_1"/>
    <property type="match status" value="2"/>
</dbReference>
<evidence type="ECO:0000313" key="4">
    <source>
        <dbReference type="EMBL" id="KAF2498340.1"/>
    </source>
</evidence>
<dbReference type="SMART" id="SM00355">
    <property type="entry name" value="ZnF_C2H2"/>
    <property type="match status" value="5"/>
</dbReference>
<proteinExistence type="predicted"/>
<dbReference type="PANTHER" id="PTHR35391:SF3">
    <property type="entry name" value="FINGER DOMAIN PROTEIN, PUTATIVE (AFU_ORTHOLOGUE AFUA_8G04300)-RELATED"/>
    <property type="match status" value="1"/>
</dbReference>
<dbReference type="AlphaFoldDB" id="A0A6A6R345"/>
<keyword evidence="1" id="KW-0862">Zinc</keyword>
<keyword evidence="1" id="KW-0863">Zinc-finger</keyword>
<evidence type="ECO:0000256" key="1">
    <source>
        <dbReference type="PROSITE-ProRule" id="PRU00042"/>
    </source>
</evidence>
<keyword evidence="1" id="KW-0479">Metal-binding</keyword>
<dbReference type="SUPFAM" id="SSF57667">
    <property type="entry name" value="beta-beta-alpha zinc fingers"/>
    <property type="match status" value="1"/>
</dbReference>
<feature type="region of interest" description="Disordered" evidence="2">
    <location>
        <begin position="323"/>
        <end position="365"/>
    </location>
</feature>
<evidence type="ECO:0000259" key="3">
    <source>
        <dbReference type="PROSITE" id="PS50157"/>
    </source>
</evidence>
<reference evidence="4" key="1">
    <citation type="journal article" date="2020" name="Stud. Mycol.">
        <title>101 Dothideomycetes genomes: a test case for predicting lifestyles and emergence of pathogens.</title>
        <authorList>
            <person name="Haridas S."/>
            <person name="Albert R."/>
            <person name="Binder M."/>
            <person name="Bloem J."/>
            <person name="Labutti K."/>
            <person name="Salamov A."/>
            <person name="Andreopoulos B."/>
            <person name="Baker S."/>
            <person name="Barry K."/>
            <person name="Bills G."/>
            <person name="Bluhm B."/>
            <person name="Cannon C."/>
            <person name="Castanera R."/>
            <person name="Culley D."/>
            <person name="Daum C."/>
            <person name="Ezra D."/>
            <person name="Gonzalez J."/>
            <person name="Henrissat B."/>
            <person name="Kuo A."/>
            <person name="Liang C."/>
            <person name="Lipzen A."/>
            <person name="Lutzoni F."/>
            <person name="Magnuson J."/>
            <person name="Mondo S."/>
            <person name="Nolan M."/>
            <person name="Ohm R."/>
            <person name="Pangilinan J."/>
            <person name="Park H.-J."/>
            <person name="Ramirez L."/>
            <person name="Alfaro M."/>
            <person name="Sun H."/>
            <person name="Tritt A."/>
            <person name="Yoshinaga Y."/>
            <person name="Zwiers L.-H."/>
            <person name="Turgeon B."/>
            <person name="Goodwin S."/>
            <person name="Spatafora J."/>
            <person name="Crous P."/>
            <person name="Grigoriev I."/>
        </authorList>
    </citation>
    <scope>NUCLEOTIDE SEQUENCE</scope>
    <source>
        <strain evidence="4">CBS 269.34</strain>
    </source>
</reference>
<dbReference type="InterPro" id="IPR036236">
    <property type="entry name" value="Znf_C2H2_sf"/>
</dbReference>
<feature type="compositionally biased region" description="Basic and acidic residues" evidence="2">
    <location>
        <begin position="332"/>
        <end position="348"/>
    </location>
</feature>
<sequence length="778" mass="86877">MSNLHQAPDPIARFYGEDAGPWNSEKVLRGRVPGPKDGRDMSSNLVPNLQFNSYRDHPGSELESTGTGVAGDSGYGTLSQPATQSIASMEPAEYNQDVPAGVDFRFTTFNIAPGSIPLINNPRAEKADRTKPSKARNLNLKALTCSECGEVAKCPSEMKKHHLKHAKPHKCTVRNCRRGSRGFTTINDLNRHKKSVHNISTGTTTKSYQCASEHCRNKGKIWPRLDNFKQHIHRMHKDEDVEDLIRRSLWRERQRSDSPTPQPLSVAPMDTTLAGIGFESFPMPTYTTPGGSSLTSDQTRQNWDNLDVNQDFEIDDHHAPANHEYFTSSSQHPEREISPGYRQSDHGKSNQMEENTPISWGGSPTSTNLGVLADVACNASGSSSANNLPQRPTALSGEPQTKAEQQKRAVLGQVSKFIAARIPEHTEGKALDKAVWRLLNRATGLDKTDSPRSMNDSNSSLSDNDRSSSSDDSAEGSLEMMTKAELVKGLRALADAIKRDKGNKHLVGQRQKPFSGSNEACPQCHKILPRRCDLKKHMKRHTRPYGCTFPKCKRSFGSKSDWKRHENSQHFQLETWRCQQFKEQSCCAELFYRREVFEDHLKGKHAVTGEEAACEVKTCRIGRNGQGQFWCGFCQKIIPLNNKRSAAWDERFNHIDEHFRDKMDINNWLCLEARKTKGEVTKEMDRDNFDHEDDVGGEDCQDDDSPSASQATDSQTHSPADGSNTSPILIDEPPAGSSNPRKRHLSAEPISSSSSAKLSKRRIEVVRYCAGTIFQQAI</sequence>
<dbReference type="PROSITE" id="PS50157">
    <property type="entry name" value="ZINC_FINGER_C2H2_2"/>
    <property type="match status" value="2"/>
</dbReference>
<feature type="domain" description="C2H2-type" evidence="3">
    <location>
        <begin position="545"/>
        <end position="575"/>
    </location>
</feature>
<feature type="compositionally biased region" description="Low complexity" evidence="2">
    <location>
        <begin position="451"/>
        <end position="462"/>
    </location>
</feature>
<keyword evidence="5" id="KW-1185">Reference proteome</keyword>
<dbReference type="GO" id="GO:0008270">
    <property type="term" value="F:zinc ion binding"/>
    <property type="evidence" value="ECO:0007669"/>
    <property type="project" value="UniProtKB-KW"/>
</dbReference>
<feature type="region of interest" description="Disordered" evidence="2">
    <location>
        <begin position="276"/>
        <end position="299"/>
    </location>
</feature>
<feature type="region of interest" description="Disordered" evidence="2">
    <location>
        <begin position="681"/>
        <end position="757"/>
    </location>
</feature>
<feature type="domain" description="C2H2-type" evidence="3">
    <location>
        <begin position="519"/>
        <end position="546"/>
    </location>
</feature>
<protein>
    <recommendedName>
        <fullName evidence="3">C2H2-type domain-containing protein</fullName>
    </recommendedName>
</protein>
<dbReference type="EMBL" id="MU004185">
    <property type="protein sequence ID" value="KAF2498340.1"/>
    <property type="molecule type" value="Genomic_DNA"/>
</dbReference>
<gene>
    <name evidence="4" type="ORF">BU16DRAFT_558402</name>
</gene>
<feature type="compositionally biased region" description="Polar residues" evidence="2">
    <location>
        <begin position="706"/>
        <end position="727"/>
    </location>
</feature>
<feature type="region of interest" description="Disordered" evidence="2">
    <location>
        <begin position="29"/>
        <end position="80"/>
    </location>
</feature>
<dbReference type="Gene3D" id="3.30.160.60">
    <property type="entry name" value="Classic Zinc Finger"/>
    <property type="match status" value="1"/>
</dbReference>
<accession>A0A6A6R345</accession>
<name>A0A6A6R345_9PEZI</name>
<feature type="compositionally biased region" description="Polar residues" evidence="2">
    <location>
        <begin position="41"/>
        <end position="53"/>
    </location>
</feature>
<feature type="compositionally biased region" description="Acidic residues" evidence="2">
    <location>
        <begin position="690"/>
        <end position="705"/>
    </location>
</feature>
<dbReference type="OrthoDB" id="6077919at2759"/>
<feature type="compositionally biased region" description="Low complexity" evidence="2">
    <location>
        <begin position="747"/>
        <end position="757"/>
    </location>
</feature>
<evidence type="ECO:0000256" key="2">
    <source>
        <dbReference type="SAM" id="MobiDB-lite"/>
    </source>
</evidence>
<dbReference type="InterPro" id="IPR013087">
    <property type="entry name" value="Znf_C2H2_type"/>
</dbReference>